<dbReference type="AlphaFoldDB" id="A0A7W8BQE3"/>
<organism evidence="1 2">
    <name type="scientific">Streptomyces griseoloalbus</name>
    <dbReference type="NCBI Taxonomy" id="67303"/>
    <lineage>
        <taxon>Bacteria</taxon>
        <taxon>Bacillati</taxon>
        <taxon>Actinomycetota</taxon>
        <taxon>Actinomycetes</taxon>
        <taxon>Kitasatosporales</taxon>
        <taxon>Streptomycetaceae</taxon>
        <taxon>Streptomyces</taxon>
    </lineage>
</organism>
<sequence length="58" mass="6024">MRITTRTADSSFVVPASAPELLAPAWALMRESLIAGAGSRTGRELAAYGVSLANACPF</sequence>
<accession>A0A7W8BQE3</accession>
<gene>
    <name evidence="1" type="ORF">FHS32_002915</name>
</gene>
<comment type="caution">
    <text evidence="1">The sequence shown here is derived from an EMBL/GenBank/DDBJ whole genome shotgun (WGS) entry which is preliminary data.</text>
</comment>
<evidence type="ECO:0000313" key="1">
    <source>
        <dbReference type="EMBL" id="MBB5126178.1"/>
    </source>
</evidence>
<protein>
    <recommendedName>
        <fullName evidence="3">Carboxymuconolactone decarboxylase</fullName>
    </recommendedName>
</protein>
<dbReference type="SUPFAM" id="SSF69118">
    <property type="entry name" value="AhpD-like"/>
    <property type="match status" value="1"/>
</dbReference>
<keyword evidence="2" id="KW-1185">Reference proteome</keyword>
<evidence type="ECO:0008006" key="3">
    <source>
        <dbReference type="Google" id="ProtNLM"/>
    </source>
</evidence>
<dbReference type="InterPro" id="IPR029032">
    <property type="entry name" value="AhpD-like"/>
</dbReference>
<name>A0A7W8BQE3_9ACTN</name>
<dbReference type="Proteomes" id="UP000568022">
    <property type="component" value="Unassembled WGS sequence"/>
</dbReference>
<dbReference type="EMBL" id="JACHJE010000006">
    <property type="protein sequence ID" value="MBB5126178.1"/>
    <property type="molecule type" value="Genomic_DNA"/>
</dbReference>
<proteinExistence type="predicted"/>
<reference evidence="1 2" key="1">
    <citation type="submission" date="2020-08" db="EMBL/GenBank/DDBJ databases">
        <title>Genomic Encyclopedia of Type Strains, Phase III (KMG-III): the genomes of soil and plant-associated and newly described type strains.</title>
        <authorList>
            <person name="Whitman W."/>
        </authorList>
    </citation>
    <scope>NUCLEOTIDE SEQUENCE [LARGE SCALE GENOMIC DNA]</scope>
    <source>
        <strain evidence="1 2">CECT 3226</strain>
    </source>
</reference>
<evidence type="ECO:0000313" key="2">
    <source>
        <dbReference type="Proteomes" id="UP000568022"/>
    </source>
</evidence>